<reference evidence="3" key="1">
    <citation type="journal article" date="2017" name="bioRxiv">
        <title>Comparative analysis of the genomes of Stylophora pistillata and Acropora digitifera provides evidence for extensive differences between species of corals.</title>
        <authorList>
            <person name="Voolstra C.R."/>
            <person name="Li Y."/>
            <person name="Liew Y.J."/>
            <person name="Baumgarten S."/>
            <person name="Zoccola D."/>
            <person name="Flot J.-F."/>
            <person name="Tambutte S."/>
            <person name="Allemand D."/>
            <person name="Aranda M."/>
        </authorList>
    </citation>
    <scope>NUCLEOTIDE SEQUENCE [LARGE SCALE GENOMIC DNA]</scope>
</reference>
<protein>
    <submittedName>
        <fullName evidence="2">Uncharacterized protein</fullName>
    </submittedName>
</protein>
<evidence type="ECO:0000256" key="1">
    <source>
        <dbReference type="SAM" id="MobiDB-lite"/>
    </source>
</evidence>
<gene>
    <name evidence="2" type="ORF">AWC38_SpisGene17481</name>
</gene>
<sequence>MNSLNNVLYSEKTINVWKASNVGEGKKVPVPDYSQPLSFRRQFSSVYFSEVSQALDKPKPSLRETGEQHPDKKEEDRDLSALFSCPHEVSVKMYQRHYALENQLLYGQWWALRATRKATRFSDSQRQYLHAKFKVGQATGVKLYPVDVARDMRYARNQEGQKLLTVRRASKFRHIHSDDPESDQDQDIMAAEKEIAHRNVRAVVLKVETKDKSQYIEHFGQRNWQNLPELEKEQHERIDCQGCAVHHYSFQSLFPSWGKKISLELQQAINKRQNRVLRSSNAANVKPTLTTIKQAATKIYEDINGPFQEIFGMSFAKAQTKTPEFCLHEQKNLKLNYGNNEGKNRGMRRSKYRDTGQTVTVTPCWPNGRLICSDRNSVLPYSLKHQRTLRIDMPNGKA</sequence>
<dbReference type="PANTHER" id="PTHR33845:SF1">
    <property type="entry name" value="C2H2-TYPE DOMAIN-CONTAINING PROTEIN"/>
    <property type="match status" value="1"/>
</dbReference>
<dbReference type="AlphaFoldDB" id="A0A2B4RMX6"/>
<dbReference type="PANTHER" id="PTHR33845">
    <property type="entry name" value="C2H2-TYPE DOMAIN-CONTAINING PROTEIN"/>
    <property type="match status" value="1"/>
</dbReference>
<proteinExistence type="predicted"/>
<organism evidence="2 3">
    <name type="scientific">Stylophora pistillata</name>
    <name type="common">Smooth cauliflower coral</name>
    <dbReference type="NCBI Taxonomy" id="50429"/>
    <lineage>
        <taxon>Eukaryota</taxon>
        <taxon>Metazoa</taxon>
        <taxon>Cnidaria</taxon>
        <taxon>Anthozoa</taxon>
        <taxon>Hexacorallia</taxon>
        <taxon>Scleractinia</taxon>
        <taxon>Astrocoeniina</taxon>
        <taxon>Pocilloporidae</taxon>
        <taxon>Stylophora</taxon>
    </lineage>
</organism>
<evidence type="ECO:0000313" key="3">
    <source>
        <dbReference type="Proteomes" id="UP000225706"/>
    </source>
</evidence>
<feature type="region of interest" description="Disordered" evidence="1">
    <location>
        <begin position="58"/>
        <end position="78"/>
    </location>
</feature>
<keyword evidence="3" id="KW-1185">Reference proteome</keyword>
<accession>A0A2B4RMX6</accession>
<name>A0A2B4RMX6_STYPI</name>
<evidence type="ECO:0000313" key="2">
    <source>
        <dbReference type="EMBL" id="PFX18159.1"/>
    </source>
</evidence>
<dbReference type="STRING" id="50429.A0A2B4RMX6"/>
<dbReference type="EMBL" id="LSMT01000427">
    <property type="protein sequence ID" value="PFX18159.1"/>
    <property type="molecule type" value="Genomic_DNA"/>
</dbReference>
<dbReference type="Proteomes" id="UP000225706">
    <property type="component" value="Unassembled WGS sequence"/>
</dbReference>
<dbReference type="OrthoDB" id="5980153at2759"/>
<comment type="caution">
    <text evidence="2">The sequence shown here is derived from an EMBL/GenBank/DDBJ whole genome shotgun (WGS) entry which is preliminary data.</text>
</comment>